<reference evidence="2" key="3">
    <citation type="submission" date="2018-07" db="EMBL/GenBank/DDBJ databases">
        <title>WGS assembly of Glycine max.</title>
        <authorList>
            <person name="Schmutz J."/>
            <person name="Cannon S."/>
            <person name="Schlueter J."/>
            <person name="Ma J."/>
            <person name="Mitros T."/>
            <person name="Nelson W."/>
            <person name="Hyten D."/>
            <person name="Song Q."/>
            <person name="Thelen J."/>
            <person name="Cheng J."/>
            <person name="Xu D."/>
            <person name="Hellsten U."/>
            <person name="May G."/>
            <person name="Yu Y."/>
            <person name="Sakurai T."/>
            <person name="Umezawa T."/>
            <person name="Bhattacharyya M."/>
            <person name="Sandhu D."/>
            <person name="Valliyodan B."/>
            <person name="Lindquist E."/>
            <person name="Peto M."/>
            <person name="Grant D."/>
            <person name="Shu S."/>
            <person name="Goodstein D."/>
            <person name="Barry K."/>
            <person name="Futrell-Griggs M."/>
            <person name="Abernathy B."/>
            <person name="Du J."/>
            <person name="Tian Z."/>
            <person name="Zhu L."/>
            <person name="Gill N."/>
            <person name="Joshi T."/>
            <person name="Libault M."/>
            <person name="Sethuraman A."/>
            <person name="Zhang X."/>
            <person name="Shinozaki K."/>
            <person name="Nguyen H."/>
            <person name="Wing R."/>
            <person name="Cregan P."/>
            <person name="Specht J."/>
            <person name="Grimwood J."/>
            <person name="Rokhsar D."/>
            <person name="Stacey G."/>
            <person name="Shoemaker R."/>
            <person name="Jackson S."/>
        </authorList>
    </citation>
    <scope>NUCLEOTIDE SEQUENCE</scope>
    <source>
        <tissue evidence="2">Callus</tissue>
    </source>
</reference>
<dbReference type="EnsemblPlants" id="KRH05055">
    <property type="protein sequence ID" value="KRH05055"/>
    <property type="gene ID" value="GLYMA_17G204500"/>
</dbReference>
<protein>
    <submittedName>
        <fullName evidence="2 3">Uncharacterized protein</fullName>
    </submittedName>
</protein>
<dbReference type="Proteomes" id="UP000008827">
    <property type="component" value="Chromosome 17"/>
</dbReference>
<feature type="region of interest" description="Disordered" evidence="1">
    <location>
        <begin position="43"/>
        <end position="102"/>
    </location>
</feature>
<organism evidence="2">
    <name type="scientific">Glycine max</name>
    <name type="common">Soybean</name>
    <name type="synonym">Glycine hispida</name>
    <dbReference type="NCBI Taxonomy" id="3847"/>
    <lineage>
        <taxon>Eukaryota</taxon>
        <taxon>Viridiplantae</taxon>
        <taxon>Streptophyta</taxon>
        <taxon>Embryophyta</taxon>
        <taxon>Tracheophyta</taxon>
        <taxon>Spermatophyta</taxon>
        <taxon>Magnoliopsida</taxon>
        <taxon>eudicotyledons</taxon>
        <taxon>Gunneridae</taxon>
        <taxon>Pentapetalae</taxon>
        <taxon>rosids</taxon>
        <taxon>fabids</taxon>
        <taxon>Fabales</taxon>
        <taxon>Fabaceae</taxon>
        <taxon>Papilionoideae</taxon>
        <taxon>50 kb inversion clade</taxon>
        <taxon>NPAAA clade</taxon>
        <taxon>indigoferoid/millettioid clade</taxon>
        <taxon>Phaseoleae</taxon>
        <taxon>Glycine</taxon>
        <taxon>Glycine subgen. Soja</taxon>
    </lineage>
</organism>
<dbReference type="PaxDb" id="3847-GLYMA17G30576.1"/>
<gene>
    <name evidence="2" type="ORF">GLYMA_17G204500</name>
</gene>
<reference evidence="3" key="2">
    <citation type="submission" date="2018-02" db="UniProtKB">
        <authorList>
            <consortium name="EnsemblPlants"/>
        </authorList>
    </citation>
    <scope>IDENTIFICATION</scope>
    <source>
        <strain evidence="3">Williams 82</strain>
    </source>
</reference>
<evidence type="ECO:0000313" key="4">
    <source>
        <dbReference type="Proteomes" id="UP000008827"/>
    </source>
</evidence>
<accession>K7MMW6</accession>
<sequence>MLLLRRTRPLPLKNYVDTKKNTIPIPSRKKKLLIRSLLSSTSFASTTATSGSSGSGASHASSSDEWGEVGNALRMHPSPPWGAAGAGCDRSQPERPPTSPNQ</sequence>
<evidence type="ECO:0000313" key="3">
    <source>
        <dbReference type="EnsemblPlants" id="KRH05055"/>
    </source>
</evidence>
<feature type="compositionally biased region" description="Low complexity" evidence="1">
    <location>
        <begin position="43"/>
        <end position="63"/>
    </location>
</feature>
<dbReference type="HOGENOM" id="CLU_2282524_0_0_1"/>
<dbReference type="AlphaFoldDB" id="K7MMW6"/>
<evidence type="ECO:0000256" key="1">
    <source>
        <dbReference type="SAM" id="MobiDB-lite"/>
    </source>
</evidence>
<dbReference type="Gramene" id="KRH05055">
    <property type="protein sequence ID" value="KRH05055"/>
    <property type="gene ID" value="GLYMA_17G204500"/>
</dbReference>
<evidence type="ECO:0000313" key="2">
    <source>
        <dbReference type="EMBL" id="KRH05055.1"/>
    </source>
</evidence>
<name>K7MMW6_SOYBN</name>
<dbReference type="EMBL" id="CM000850">
    <property type="protein sequence ID" value="KRH05055.1"/>
    <property type="molecule type" value="Genomic_DNA"/>
</dbReference>
<dbReference type="InParanoid" id="K7MMW6"/>
<reference evidence="2 3" key="1">
    <citation type="journal article" date="2010" name="Nature">
        <title>Genome sequence of the palaeopolyploid soybean.</title>
        <authorList>
            <person name="Schmutz J."/>
            <person name="Cannon S.B."/>
            <person name="Schlueter J."/>
            <person name="Ma J."/>
            <person name="Mitros T."/>
            <person name="Nelson W."/>
            <person name="Hyten D.L."/>
            <person name="Song Q."/>
            <person name="Thelen J.J."/>
            <person name="Cheng J."/>
            <person name="Xu D."/>
            <person name="Hellsten U."/>
            <person name="May G.D."/>
            <person name="Yu Y."/>
            <person name="Sakurai T."/>
            <person name="Umezawa T."/>
            <person name="Bhattacharyya M.K."/>
            <person name="Sandhu D."/>
            <person name="Valliyodan B."/>
            <person name="Lindquist E."/>
            <person name="Peto M."/>
            <person name="Grant D."/>
            <person name="Shu S."/>
            <person name="Goodstein D."/>
            <person name="Barry K."/>
            <person name="Futrell-Griggs M."/>
            <person name="Abernathy B."/>
            <person name="Du J."/>
            <person name="Tian Z."/>
            <person name="Zhu L."/>
            <person name="Gill N."/>
            <person name="Joshi T."/>
            <person name="Libault M."/>
            <person name="Sethuraman A."/>
            <person name="Zhang X.-C."/>
            <person name="Shinozaki K."/>
            <person name="Nguyen H.T."/>
            <person name="Wing R.A."/>
            <person name="Cregan P."/>
            <person name="Specht J."/>
            <person name="Grimwood J."/>
            <person name="Rokhsar D."/>
            <person name="Stacey G."/>
            <person name="Shoemaker R.C."/>
            <person name="Jackson S.A."/>
        </authorList>
    </citation>
    <scope>NUCLEOTIDE SEQUENCE</scope>
    <source>
        <strain evidence="3">cv. Williams 82</strain>
        <tissue evidence="2">Callus</tissue>
    </source>
</reference>
<proteinExistence type="predicted"/>
<keyword evidence="4" id="KW-1185">Reference proteome</keyword>